<keyword evidence="1" id="KW-0812">Transmembrane</keyword>
<reference evidence="2" key="1">
    <citation type="submission" date="2022-01" db="EMBL/GenBank/DDBJ databases">
        <title>Genome Sequence Resource for Two Populations of Ditylenchus destructor, the Migratory Endoparasitic Phytonematode.</title>
        <authorList>
            <person name="Zhang H."/>
            <person name="Lin R."/>
            <person name="Xie B."/>
        </authorList>
    </citation>
    <scope>NUCLEOTIDE SEQUENCE</scope>
    <source>
        <strain evidence="2">BazhouSP</strain>
    </source>
</reference>
<organism evidence="2 3">
    <name type="scientific">Ditylenchus destructor</name>
    <dbReference type="NCBI Taxonomy" id="166010"/>
    <lineage>
        <taxon>Eukaryota</taxon>
        <taxon>Metazoa</taxon>
        <taxon>Ecdysozoa</taxon>
        <taxon>Nematoda</taxon>
        <taxon>Chromadorea</taxon>
        <taxon>Rhabditida</taxon>
        <taxon>Tylenchina</taxon>
        <taxon>Tylenchomorpha</taxon>
        <taxon>Sphaerularioidea</taxon>
        <taxon>Anguinidae</taxon>
        <taxon>Anguininae</taxon>
        <taxon>Ditylenchus</taxon>
    </lineage>
</organism>
<comment type="caution">
    <text evidence="2">The sequence shown here is derived from an EMBL/GenBank/DDBJ whole genome shotgun (WGS) entry which is preliminary data.</text>
</comment>
<protein>
    <submittedName>
        <fullName evidence="2">Uncharacterized protein</fullName>
    </submittedName>
</protein>
<evidence type="ECO:0000313" key="2">
    <source>
        <dbReference type="EMBL" id="KAI1728584.1"/>
    </source>
</evidence>
<feature type="transmembrane region" description="Helical" evidence="1">
    <location>
        <begin position="6"/>
        <end position="27"/>
    </location>
</feature>
<sequence>MLCLSIYTYCYTLSVSIFILCTVNAALQQHDADDAMCVNHGTINIDSEYETKNILRKFNLIAAGLEYPQLAVDLRFRVFVIDGKDVYKQPKIVDVPNVTDPNNIRLFFENGKDLYVFYILENRQIEGRHFHLDKSSDSPQLILSADFNLNAYQIPEGSCKDKCNELIFGHSGHGFYFSSCISLVKEKPGDSCGCIKGKYCVYDPALNNVESTLLYNHSRVRNAVMCNLIVENNKTIFIEDKFSKDSMPCFTKADNLYQVQFWKDGWEDYGCCRTLITDSSAGDCNANTAQTKTTAQPKPGWIFSQPIRYYGPRQTSTITTIGSSDQPADDYTYQYITPPTSAGVFSGIYYGSLIVVCILVKMPCTIDLHN</sequence>
<evidence type="ECO:0000256" key="1">
    <source>
        <dbReference type="SAM" id="Phobius"/>
    </source>
</evidence>
<name>A0AAD4R7K2_9BILA</name>
<dbReference type="AlphaFoldDB" id="A0AAD4R7K2"/>
<dbReference type="Proteomes" id="UP001201812">
    <property type="component" value="Unassembled WGS sequence"/>
</dbReference>
<gene>
    <name evidence="2" type="ORF">DdX_00777</name>
</gene>
<keyword evidence="1" id="KW-1133">Transmembrane helix</keyword>
<keyword evidence="1" id="KW-0472">Membrane</keyword>
<evidence type="ECO:0000313" key="3">
    <source>
        <dbReference type="Proteomes" id="UP001201812"/>
    </source>
</evidence>
<proteinExistence type="predicted"/>
<dbReference type="EMBL" id="JAKKPZ010000001">
    <property type="protein sequence ID" value="KAI1728584.1"/>
    <property type="molecule type" value="Genomic_DNA"/>
</dbReference>
<accession>A0AAD4R7K2</accession>
<keyword evidence="3" id="KW-1185">Reference proteome</keyword>